<feature type="region of interest" description="Disordered" evidence="1">
    <location>
        <begin position="603"/>
        <end position="628"/>
    </location>
</feature>
<feature type="compositionally biased region" description="Basic and acidic residues" evidence="1">
    <location>
        <begin position="361"/>
        <end position="375"/>
    </location>
</feature>
<dbReference type="AlphaFoldDB" id="A0A166S330"/>
<reference evidence="2 3" key="1">
    <citation type="journal article" date="2016" name="Mol. Biol. Evol.">
        <title>Comparative Genomics of Early-Diverging Mushroom-Forming Fungi Provides Insights into the Origins of Lignocellulose Decay Capabilities.</title>
        <authorList>
            <person name="Nagy L.G."/>
            <person name="Riley R."/>
            <person name="Tritt A."/>
            <person name="Adam C."/>
            <person name="Daum C."/>
            <person name="Floudas D."/>
            <person name="Sun H."/>
            <person name="Yadav J.S."/>
            <person name="Pangilinan J."/>
            <person name="Larsson K.H."/>
            <person name="Matsuura K."/>
            <person name="Barry K."/>
            <person name="Labutti K."/>
            <person name="Kuo R."/>
            <person name="Ohm R.A."/>
            <person name="Bhattacharya S.S."/>
            <person name="Shirouzu T."/>
            <person name="Yoshinaga Y."/>
            <person name="Martin F.M."/>
            <person name="Grigoriev I.V."/>
            <person name="Hibbett D.S."/>
        </authorList>
    </citation>
    <scope>NUCLEOTIDE SEQUENCE [LARGE SCALE GENOMIC DNA]</scope>
    <source>
        <strain evidence="2 3">CBS 109695</strain>
    </source>
</reference>
<dbReference type="OrthoDB" id="3270558at2759"/>
<feature type="region of interest" description="Disordered" evidence="1">
    <location>
        <begin position="340"/>
        <end position="375"/>
    </location>
</feature>
<feature type="region of interest" description="Disordered" evidence="1">
    <location>
        <begin position="740"/>
        <end position="766"/>
    </location>
</feature>
<feature type="region of interest" description="Disordered" evidence="1">
    <location>
        <begin position="559"/>
        <end position="590"/>
    </location>
</feature>
<name>A0A166S330_9AGAM</name>
<feature type="region of interest" description="Disordered" evidence="1">
    <location>
        <begin position="807"/>
        <end position="826"/>
    </location>
</feature>
<sequence length="1034" mass="110559">MQDVWQCAVRTVLNYQAIRTGWDSSGAARALGGGSENTRQRKVLRVASESRPAACPWREEDAAEHHGHHRSRRECRAHQSKKQIQANFLKREDARRVDGDSAGDAHFMETRRLVLPLPVCPFSPSSDAGLRFAVWCASFPVCAARLARRGTFAEALVFKFKLASRGRSCSKFCQALAAARRFIAARWRLQQYNALPSMAIASLLYIGEAAAGTGGRPSPWAAPGTQYIIIHVGTHDLGLPSAQPASRLTGRTAGTDRPHMRTGDRWEGHYLGAGGDVGSLREGHGGGKSVAWSQRGRSEPGGGRLLLGIIAPGIMWISRLEAHINPRLYAVLPPVHNWHQQPRERRGRSKHVSNVALARQASEERRRAALREEQELEERRRRRAARQQKERTAMSCSLPVMSLAVVDVVAPTPAPPIRSVSSHDPFSSRPNDSISPVDIQDEYPCANDPSLTLTDRIQIACTHDNTTLAKMLLFELIHGVPITDPADPRVETMTDADFDAVFAPPPALVQEAAVVEGKRREQDEAQIRLQRLRACERIWERESRRVKEEKAAITQAREALVAQSQRRRPIPRVKHVSEPGPSSSSSSSERTFEYAFPFMPTTTSITRRSPQKPSPLHASSSASSPVRPQVPFKDVLASMHGPLFPEPVHPTHARSTSGACAAPGSINDLLAALLAPCGGAPLPKAQPAAAAKAATGACPACTASASSSRTASSSTAASALSRTSSWLSFASRSSRSSRSSVAASVSTAATTPATSPTSSWLKSAPPAVMRHGAKTTTLLRHSCAASCSARPTPVALEDSPLSFASTRAQSADDVAPSTAPAAASRGKTAGRLSAGVALVVDLVAGFQSAYVSAALFSVTVSAEGYASRARSNSSSSSSSSSEGGEGRTLMPPGYRVSCADISVFTAPDPAAPGRLEYYSEIQLISPFPPAAPKCAAPARAASTASLKAAVQPLTTSPHRPRTPPAQLSYRMRPVSNPVLLRLRALQNVLAAHNAPWEGRGREGGLGCGREKMLGICYEGRTRSGLGCEVRVGVC</sequence>
<evidence type="ECO:0000256" key="1">
    <source>
        <dbReference type="SAM" id="MobiDB-lite"/>
    </source>
</evidence>
<feature type="region of interest" description="Disordered" evidence="1">
    <location>
        <begin position="867"/>
        <end position="891"/>
    </location>
</feature>
<feature type="compositionally biased region" description="Low complexity" evidence="1">
    <location>
        <begin position="867"/>
        <end position="881"/>
    </location>
</feature>
<accession>A0A166S330</accession>
<feature type="region of interest" description="Disordered" evidence="1">
    <location>
        <begin position="57"/>
        <end position="80"/>
    </location>
</feature>
<protein>
    <submittedName>
        <fullName evidence="2">Uncharacterized protein</fullName>
    </submittedName>
</protein>
<proteinExistence type="predicted"/>
<feature type="region of interest" description="Disordered" evidence="1">
    <location>
        <begin position="241"/>
        <end position="298"/>
    </location>
</feature>
<keyword evidence="3" id="KW-1185">Reference proteome</keyword>
<evidence type="ECO:0000313" key="2">
    <source>
        <dbReference type="EMBL" id="KZP28960.1"/>
    </source>
</evidence>
<organism evidence="2 3">
    <name type="scientific">Athelia psychrophila</name>
    <dbReference type="NCBI Taxonomy" id="1759441"/>
    <lineage>
        <taxon>Eukaryota</taxon>
        <taxon>Fungi</taxon>
        <taxon>Dikarya</taxon>
        <taxon>Basidiomycota</taxon>
        <taxon>Agaricomycotina</taxon>
        <taxon>Agaricomycetes</taxon>
        <taxon>Agaricomycetidae</taxon>
        <taxon>Atheliales</taxon>
        <taxon>Atheliaceae</taxon>
        <taxon>Athelia</taxon>
    </lineage>
</organism>
<feature type="compositionally biased region" description="Basic and acidic residues" evidence="1">
    <location>
        <begin position="254"/>
        <end position="268"/>
    </location>
</feature>
<feature type="compositionally biased region" description="Polar residues" evidence="1">
    <location>
        <begin position="419"/>
        <end position="434"/>
    </location>
</feature>
<feature type="region of interest" description="Disordered" evidence="1">
    <location>
        <begin position="416"/>
        <end position="438"/>
    </location>
</feature>
<feature type="compositionally biased region" description="Low complexity" evidence="1">
    <location>
        <begin position="740"/>
        <end position="760"/>
    </location>
</feature>
<evidence type="ECO:0000313" key="3">
    <source>
        <dbReference type="Proteomes" id="UP000076532"/>
    </source>
</evidence>
<feature type="compositionally biased region" description="Basic residues" evidence="1">
    <location>
        <begin position="66"/>
        <end position="80"/>
    </location>
</feature>
<dbReference type="Proteomes" id="UP000076532">
    <property type="component" value="Unassembled WGS sequence"/>
</dbReference>
<gene>
    <name evidence="2" type="ORF">FIBSPDRAFT_885405</name>
</gene>
<dbReference type="EMBL" id="KV417501">
    <property type="protein sequence ID" value="KZP28960.1"/>
    <property type="molecule type" value="Genomic_DNA"/>
</dbReference>
<feature type="compositionally biased region" description="Basic residues" evidence="1">
    <location>
        <begin position="565"/>
        <end position="574"/>
    </location>
</feature>